<sequence length="210" mass="23804">MSVTPRLSAPDRRRQLLETALDLFSRKGFEGTTTKEIAAAAGVTEAIIFRHFPNKQALYTAVIDFPHEASEFDQWMAEWKSHMDRDDDEALINSIIRCVLTKYRQDARVQRMLLFAALEGHQLGLEHNRERSYPIFELLVQYVARRQAEGALRRCNPRAIVAAAAGMADHFGMMTELFGFKPNADDQQVARDFTTIMMHGIGTNSTTQGK</sequence>
<dbReference type="PROSITE" id="PS50977">
    <property type="entry name" value="HTH_TETR_2"/>
    <property type="match status" value="1"/>
</dbReference>
<protein>
    <submittedName>
        <fullName evidence="4">Transcriptional regulator, TetR family</fullName>
    </submittedName>
</protein>
<dbReference type="Gene3D" id="1.10.357.10">
    <property type="entry name" value="Tetracycline Repressor, domain 2"/>
    <property type="match status" value="1"/>
</dbReference>
<evidence type="ECO:0000256" key="2">
    <source>
        <dbReference type="PROSITE-ProRule" id="PRU00335"/>
    </source>
</evidence>
<dbReference type="InterPro" id="IPR001647">
    <property type="entry name" value="HTH_TetR"/>
</dbReference>
<dbReference type="GO" id="GO:0000976">
    <property type="term" value="F:transcription cis-regulatory region binding"/>
    <property type="evidence" value="ECO:0007669"/>
    <property type="project" value="TreeGrafter"/>
</dbReference>
<proteinExistence type="predicted"/>
<feature type="DNA-binding region" description="H-T-H motif" evidence="2">
    <location>
        <begin position="33"/>
        <end position="52"/>
    </location>
</feature>
<dbReference type="FunCoup" id="Q025G7">
    <property type="interactions" value="157"/>
</dbReference>
<evidence type="ECO:0000313" key="4">
    <source>
        <dbReference type="EMBL" id="ABJ83352.1"/>
    </source>
</evidence>
<dbReference type="KEGG" id="sus:Acid_2363"/>
<gene>
    <name evidence="4" type="ordered locus">Acid_2363</name>
</gene>
<keyword evidence="1 2" id="KW-0238">DNA-binding</keyword>
<evidence type="ECO:0000256" key="1">
    <source>
        <dbReference type="ARBA" id="ARBA00023125"/>
    </source>
</evidence>
<accession>Q025G7</accession>
<dbReference type="STRING" id="234267.Acid_2363"/>
<dbReference type="InterPro" id="IPR023772">
    <property type="entry name" value="DNA-bd_HTH_TetR-type_CS"/>
</dbReference>
<dbReference type="EMBL" id="CP000473">
    <property type="protein sequence ID" value="ABJ83352.1"/>
    <property type="molecule type" value="Genomic_DNA"/>
</dbReference>
<dbReference type="AlphaFoldDB" id="Q025G7"/>
<dbReference type="HOGENOM" id="CLU_069356_27_3_0"/>
<dbReference type="PRINTS" id="PR00455">
    <property type="entry name" value="HTHTETR"/>
</dbReference>
<dbReference type="PANTHER" id="PTHR30055:SF223">
    <property type="entry name" value="HTH-TYPE TRANSCRIPTIONAL REGULATOR UIDR"/>
    <property type="match status" value="1"/>
</dbReference>
<dbReference type="InterPro" id="IPR036271">
    <property type="entry name" value="Tet_transcr_reg_TetR-rel_C_sf"/>
</dbReference>
<dbReference type="GO" id="GO:0003700">
    <property type="term" value="F:DNA-binding transcription factor activity"/>
    <property type="evidence" value="ECO:0007669"/>
    <property type="project" value="TreeGrafter"/>
</dbReference>
<reference evidence="4" key="1">
    <citation type="submission" date="2006-10" db="EMBL/GenBank/DDBJ databases">
        <title>Complete sequence of Solibacter usitatus Ellin6076.</title>
        <authorList>
            <consortium name="US DOE Joint Genome Institute"/>
            <person name="Copeland A."/>
            <person name="Lucas S."/>
            <person name="Lapidus A."/>
            <person name="Barry K."/>
            <person name="Detter J.C."/>
            <person name="Glavina del Rio T."/>
            <person name="Hammon N."/>
            <person name="Israni S."/>
            <person name="Dalin E."/>
            <person name="Tice H."/>
            <person name="Pitluck S."/>
            <person name="Thompson L.S."/>
            <person name="Brettin T."/>
            <person name="Bruce D."/>
            <person name="Han C."/>
            <person name="Tapia R."/>
            <person name="Gilna P."/>
            <person name="Schmutz J."/>
            <person name="Larimer F."/>
            <person name="Land M."/>
            <person name="Hauser L."/>
            <person name="Kyrpides N."/>
            <person name="Mikhailova N."/>
            <person name="Janssen P.H."/>
            <person name="Kuske C.R."/>
            <person name="Richardson P."/>
        </authorList>
    </citation>
    <scope>NUCLEOTIDE SEQUENCE</scope>
    <source>
        <strain evidence="4">Ellin6076</strain>
    </source>
</reference>
<dbReference type="PROSITE" id="PS01081">
    <property type="entry name" value="HTH_TETR_1"/>
    <property type="match status" value="1"/>
</dbReference>
<dbReference type="InterPro" id="IPR050109">
    <property type="entry name" value="HTH-type_TetR-like_transc_reg"/>
</dbReference>
<dbReference type="eggNOG" id="COG1309">
    <property type="taxonomic scope" value="Bacteria"/>
</dbReference>
<dbReference type="InterPro" id="IPR009057">
    <property type="entry name" value="Homeodomain-like_sf"/>
</dbReference>
<organism evidence="4">
    <name type="scientific">Solibacter usitatus (strain Ellin6076)</name>
    <dbReference type="NCBI Taxonomy" id="234267"/>
    <lineage>
        <taxon>Bacteria</taxon>
        <taxon>Pseudomonadati</taxon>
        <taxon>Acidobacteriota</taxon>
        <taxon>Terriglobia</taxon>
        <taxon>Bryobacterales</taxon>
        <taxon>Solibacteraceae</taxon>
        <taxon>Candidatus Solibacter</taxon>
    </lineage>
</organism>
<dbReference type="InParanoid" id="Q025G7"/>
<name>Q025G7_SOLUE</name>
<dbReference type="PANTHER" id="PTHR30055">
    <property type="entry name" value="HTH-TYPE TRANSCRIPTIONAL REGULATOR RUTR"/>
    <property type="match status" value="1"/>
</dbReference>
<dbReference type="SUPFAM" id="SSF46689">
    <property type="entry name" value="Homeodomain-like"/>
    <property type="match status" value="1"/>
</dbReference>
<dbReference type="Gene3D" id="1.10.10.60">
    <property type="entry name" value="Homeodomain-like"/>
    <property type="match status" value="1"/>
</dbReference>
<feature type="domain" description="HTH tetR-type" evidence="3">
    <location>
        <begin position="10"/>
        <end position="70"/>
    </location>
</feature>
<evidence type="ECO:0000259" key="3">
    <source>
        <dbReference type="PROSITE" id="PS50977"/>
    </source>
</evidence>
<dbReference type="Pfam" id="PF00440">
    <property type="entry name" value="TetR_N"/>
    <property type="match status" value="1"/>
</dbReference>
<dbReference type="OrthoDB" id="9780824at2"/>
<dbReference type="SUPFAM" id="SSF48498">
    <property type="entry name" value="Tetracyclin repressor-like, C-terminal domain"/>
    <property type="match status" value="1"/>
</dbReference>